<feature type="repeat" description="ANK" evidence="4">
    <location>
        <begin position="178"/>
        <end position="210"/>
    </location>
</feature>
<dbReference type="Gene3D" id="1.25.40.20">
    <property type="entry name" value="Ankyrin repeat-containing domain"/>
    <property type="match status" value="1"/>
</dbReference>
<keyword evidence="2" id="KW-0677">Repeat</keyword>
<feature type="region of interest" description="Disordered" evidence="5">
    <location>
        <begin position="790"/>
        <end position="822"/>
    </location>
</feature>
<feature type="compositionally biased region" description="Low complexity" evidence="5">
    <location>
        <begin position="710"/>
        <end position="742"/>
    </location>
</feature>
<feature type="compositionally biased region" description="Low complexity" evidence="5">
    <location>
        <begin position="424"/>
        <end position="435"/>
    </location>
</feature>
<feature type="region of interest" description="Disordered" evidence="5">
    <location>
        <begin position="27"/>
        <end position="74"/>
    </location>
</feature>
<keyword evidence="3 4" id="KW-0040">ANK repeat</keyword>
<dbReference type="EC" id="2.3.1.225" evidence="1"/>
<accession>A0A9P6F830</accession>
<dbReference type="InterPro" id="IPR036770">
    <property type="entry name" value="Ankyrin_rpt-contain_sf"/>
</dbReference>
<dbReference type="SMART" id="SM00248">
    <property type="entry name" value="ANK"/>
    <property type="match status" value="4"/>
</dbReference>
<dbReference type="AlphaFoldDB" id="A0A9P6F830"/>
<feature type="repeat" description="ANK" evidence="4">
    <location>
        <begin position="130"/>
        <end position="162"/>
    </location>
</feature>
<dbReference type="GO" id="GO:0019706">
    <property type="term" value="F:protein-cysteine S-palmitoyltransferase activity"/>
    <property type="evidence" value="ECO:0007669"/>
    <property type="project" value="UniProtKB-EC"/>
</dbReference>
<comment type="caution">
    <text evidence="6">The sequence shown here is derived from an EMBL/GenBank/DDBJ whole genome shotgun (WGS) entry which is preliminary data.</text>
</comment>
<evidence type="ECO:0000313" key="7">
    <source>
        <dbReference type="Proteomes" id="UP000723463"/>
    </source>
</evidence>
<feature type="region of interest" description="Disordered" evidence="5">
    <location>
        <begin position="669"/>
        <end position="742"/>
    </location>
</feature>
<evidence type="ECO:0000256" key="4">
    <source>
        <dbReference type="PROSITE-ProRule" id="PRU00023"/>
    </source>
</evidence>
<keyword evidence="7" id="KW-1185">Reference proteome</keyword>
<reference evidence="6" key="1">
    <citation type="journal article" date="2020" name="Fungal Divers.">
        <title>Resolving the Mortierellaceae phylogeny through synthesis of multi-gene phylogenetics and phylogenomics.</title>
        <authorList>
            <person name="Vandepol N."/>
            <person name="Liber J."/>
            <person name="Desiro A."/>
            <person name="Na H."/>
            <person name="Kennedy M."/>
            <person name="Barry K."/>
            <person name="Grigoriev I.V."/>
            <person name="Miller A.N."/>
            <person name="O'Donnell K."/>
            <person name="Stajich J.E."/>
            <person name="Bonito G."/>
        </authorList>
    </citation>
    <scope>NUCLEOTIDE SEQUENCE</scope>
    <source>
        <strain evidence="6">NRRL 2591</strain>
    </source>
</reference>
<sequence length="822" mass="87781">MAALRAMLQIRSTDRTSIDQQRDSLDIDHHPYHTSHSTPGSAQSSSVQSLSTGSSVYGHHHHPSSSQSNYSHNNNLTSSISSVVGVKSTTPAKKPTFIVNLGLHSGAASGNLGLVKFALDNGQPIDSVVNGVYAIHAACCNNNVAVVLYLIEHGADVNARRLPRKNSPEKGVQTVGTTGSTPLHFAAANGCLNVVDILLRHGAIVDMTDKYGTSPLSVAAARNHPEVASLLHQYSSMQRGVQDLTPDTEVRDAWPERRGSTESSRRGATVVTPTPSSSSTSTATSARSSPTGHSKDPSAQSLPATATSRGNYSTTRVVGQRRISLPSITESPSSPNIPAPPRQSCDFGRTPQSTEPLVRTTSSLRSTNSQPTRNNPNNLTVSSRPSMDVSRPSMDMSRPSMDMTRPSMDMTRPSMDMTRPSMDMTRPSMDMSRPSMDSHRRQEPARRGMQRSHTTQNGEQERKPLGESGDTPTMKRRKSMESAKFLSPHSAMTSVSRRKSFDQLSSLRDPDSKSRRSSSASSTASQNTGSSTTSGTTNTSLSEHTSDSASACMASSGYPQQLSGSEIKALYLSGRTDSGNASMLPSPLTRSISQPVIEQIKPRRPPVSFASEPVVRQSLDVQRLAMNQERASERLDGLLKNDSDSDLPGQLFRRRTMQEPILNPSRLSILPRHHTMGPSGNMETRSTPTTPDEMPGSGKGSHYQQQYHTLSSSQDSSKSLQDIAAPRLSTSSISSLSGSSTVGRFSRMWSSSASSAAAAGGKENSAPGAVAGNWNVGEFGEASAEAAAQSLVRPELNRTRGGGGGGSGGGMLNRLSGIWSRR</sequence>
<feature type="region of interest" description="Disordered" evidence="5">
    <location>
        <begin position="240"/>
        <end position="559"/>
    </location>
</feature>
<feature type="compositionally biased region" description="Basic and acidic residues" evidence="5">
    <location>
        <begin position="248"/>
        <end position="265"/>
    </location>
</feature>
<name>A0A9P6F830_9FUNG</name>
<dbReference type="PANTHER" id="PTHR24161:SF85">
    <property type="entry name" value="PALMITOYLTRANSFERASE HIP14"/>
    <property type="match status" value="1"/>
</dbReference>
<proteinExistence type="predicted"/>
<dbReference type="SUPFAM" id="SSF48403">
    <property type="entry name" value="Ankyrin repeat"/>
    <property type="match status" value="1"/>
</dbReference>
<dbReference type="PROSITE" id="PS50088">
    <property type="entry name" value="ANK_REPEAT"/>
    <property type="match status" value="2"/>
</dbReference>
<feature type="compositionally biased region" description="Low complexity" evidence="5">
    <location>
        <begin position="266"/>
        <end position="291"/>
    </location>
</feature>
<dbReference type="PROSITE" id="PS50297">
    <property type="entry name" value="ANK_REP_REGION"/>
    <property type="match status" value="2"/>
</dbReference>
<evidence type="ECO:0000313" key="6">
    <source>
        <dbReference type="EMBL" id="KAF9544196.1"/>
    </source>
</evidence>
<feature type="compositionally biased region" description="Gly residues" evidence="5">
    <location>
        <begin position="800"/>
        <end position="811"/>
    </location>
</feature>
<dbReference type="InterPro" id="IPR002110">
    <property type="entry name" value="Ankyrin_rpt"/>
</dbReference>
<evidence type="ECO:0000256" key="5">
    <source>
        <dbReference type="SAM" id="MobiDB-lite"/>
    </source>
</evidence>
<feature type="compositionally biased region" description="Low complexity" evidence="5">
    <location>
        <begin position="390"/>
        <end position="403"/>
    </location>
</feature>
<feature type="compositionally biased region" description="Polar residues" evidence="5">
    <location>
        <begin position="297"/>
        <end position="317"/>
    </location>
</feature>
<feature type="compositionally biased region" description="Polar residues" evidence="5">
    <location>
        <begin position="350"/>
        <end position="385"/>
    </location>
</feature>
<feature type="compositionally biased region" description="Low complexity" evidence="5">
    <location>
        <begin position="64"/>
        <end position="74"/>
    </location>
</feature>
<feature type="compositionally biased region" description="Low complexity" evidence="5">
    <location>
        <begin position="517"/>
        <end position="542"/>
    </location>
</feature>
<dbReference type="PANTHER" id="PTHR24161">
    <property type="entry name" value="ANK_REP_REGION DOMAIN-CONTAINING PROTEIN-RELATED"/>
    <property type="match status" value="1"/>
</dbReference>
<gene>
    <name evidence="6" type="ORF">EC957_012337</name>
</gene>
<dbReference type="Proteomes" id="UP000723463">
    <property type="component" value="Unassembled WGS sequence"/>
</dbReference>
<evidence type="ECO:0000256" key="1">
    <source>
        <dbReference type="ARBA" id="ARBA00012210"/>
    </source>
</evidence>
<protein>
    <recommendedName>
        <fullName evidence="1">protein S-acyltransferase</fullName>
        <ecNumber evidence="1">2.3.1.225</ecNumber>
    </recommendedName>
</protein>
<evidence type="ECO:0000256" key="2">
    <source>
        <dbReference type="ARBA" id="ARBA00022737"/>
    </source>
</evidence>
<organism evidence="6 7">
    <name type="scientific">Mortierella hygrophila</name>
    <dbReference type="NCBI Taxonomy" id="979708"/>
    <lineage>
        <taxon>Eukaryota</taxon>
        <taxon>Fungi</taxon>
        <taxon>Fungi incertae sedis</taxon>
        <taxon>Mucoromycota</taxon>
        <taxon>Mortierellomycotina</taxon>
        <taxon>Mortierellomycetes</taxon>
        <taxon>Mortierellales</taxon>
        <taxon>Mortierellaceae</taxon>
        <taxon>Mortierella</taxon>
    </lineage>
</organism>
<feature type="compositionally biased region" description="Polar residues" evidence="5">
    <location>
        <begin position="681"/>
        <end position="690"/>
    </location>
</feature>
<feature type="compositionally biased region" description="Basic and acidic residues" evidence="5">
    <location>
        <begin position="436"/>
        <end position="446"/>
    </location>
</feature>
<feature type="compositionally biased region" description="Low complexity" evidence="5">
    <location>
        <begin position="37"/>
        <end position="56"/>
    </location>
</feature>
<dbReference type="Pfam" id="PF12796">
    <property type="entry name" value="Ank_2"/>
    <property type="match status" value="2"/>
</dbReference>
<evidence type="ECO:0000256" key="3">
    <source>
        <dbReference type="ARBA" id="ARBA00023043"/>
    </source>
</evidence>
<dbReference type="EMBL" id="JAAAXW010000096">
    <property type="protein sequence ID" value="KAF9544196.1"/>
    <property type="molecule type" value="Genomic_DNA"/>
</dbReference>